<dbReference type="InterPro" id="IPR000682">
    <property type="entry name" value="PCMT"/>
</dbReference>
<reference evidence="9 10" key="1">
    <citation type="submission" date="2016-11" db="EMBL/GenBank/DDBJ databases">
        <authorList>
            <person name="Meyer C.L."/>
            <person name="Nguyen V."/>
            <person name="Scott S.R."/>
            <person name="Nayek S."/>
            <person name="Syed N."/>
            <person name="Wagner P.E."/>
            <person name="Bhuiyan S."/>
            <person name="Layton S.R."/>
            <person name="Donegan-Quick R."/>
            <person name="Kim T."/>
            <person name="Visi D.K."/>
            <person name="Allen M.S."/>
            <person name="Hughes L.E."/>
            <person name="Garlena R.A."/>
            <person name="Russell D.A."/>
            <person name="Pope W.H."/>
            <person name="Jacobs-Sera D."/>
            <person name="Hendrix R.W."/>
            <person name="Hatfull G.F."/>
        </authorList>
    </citation>
    <scope>NUCLEOTIDE SEQUENCE [LARGE SCALE GENOMIC DNA]</scope>
</reference>
<accession>A0A1J0MC37</accession>
<evidence type="ECO:0000256" key="3">
    <source>
        <dbReference type="ARBA" id="ARBA00011890"/>
    </source>
</evidence>
<dbReference type="InterPro" id="IPR029063">
    <property type="entry name" value="SAM-dependent_MTases_sf"/>
</dbReference>
<evidence type="ECO:0000256" key="7">
    <source>
        <dbReference type="ARBA" id="ARBA00022691"/>
    </source>
</evidence>
<proteinExistence type="inferred from homology"/>
<dbReference type="PANTHER" id="PTHR11579:SF0">
    <property type="entry name" value="PROTEIN-L-ISOASPARTATE(D-ASPARTATE) O-METHYLTRANSFERASE"/>
    <property type="match status" value="1"/>
</dbReference>
<feature type="compositionally biased region" description="Polar residues" evidence="8">
    <location>
        <begin position="90"/>
        <end position="100"/>
    </location>
</feature>
<evidence type="ECO:0000256" key="1">
    <source>
        <dbReference type="ARBA" id="ARBA00004496"/>
    </source>
</evidence>
<keyword evidence="5 9" id="KW-0489">Methyltransferase</keyword>
<dbReference type="Pfam" id="PF01135">
    <property type="entry name" value="PCMT"/>
    <property type="match status" value="1"/>
</dbReference>
<feature type="region of interest" description="Disordered" evidence="8">
    <location>
        <begin position="79"/>
        <end position="100"/>
    </location>
</feature>
<protein>
    <recommendedName>
        <fullName evidence="3">protein-L-isoaspartate(D-aspartate) O-methyltransferase</fullName>
        <ecNumber evidence="3">2.1.1.77</ecNumber>
    </recommendedName>
</protein>
<evidence type="ECO:0000256" key="5">
    <source>
        <dbReference type="ARBA" id="ARBA00022603"/>
    </source>
</evidence>
<dbReference type="EC" id="2.1.1.77" evidence="3"/>
<evidence type="ECO:0000256" key="6">
    <source>
        <dbReference type="ARBA" id="ARBA00022679"/>
    </source>
</evidence>
<dbReference type="PANTHER" id="PTHR11579">
    <property type="entry name" value="PROTEIN-L-ISOASPARTATE O-METHYLTRANSFERASE"/>
    <property type="match status" value="1"/>
</dbReference>
<dbReference type="Gene3D" id="3.40.50.150">
    <property type="entry name" value="Vaccinia Virus protein VP39"/>
    <property type="match status" value="1"/>
</dbReference>
<dbReference type="GO" id="GO:0032259">
    <property type="term" value="P:methylation"/>
    <property type="evidence" value="ECO:0007669"/>
    <property type="project" value="UniProtKB-KW"/>
</dbReference>
<dbReference type="Proteomes" id="UP000222426">
    <property type="component" value="Segment"/>
</dbReference>
<evidence type="ECO:0000313" key="9">
    <source>
        <dbReference type="EMBL" id="APD18500.1"/>
    </source>
</evidence>
<comment type="similarity">
    <text evidence="2">Belongs to the methyltransferase superfamily. L-isoaspartyl/D-aspartyl protein methyltransferase family.</text>
</comment>
<keyword evidence="7" id="KW-0949">S-adenosyl-L-methionine</keyword>
<dbReference type="CDD" id="cd02440">
    <property type="entry name" value="AdoMet_MTases"/>
    <property type="match status" value="1"/>
</dbReference>
<gene>
    <name evidence="9" type="ORF">SEA_IDIDSUMTINWONG_24</name>
</gene>
<keyword evidence="4" id="KW-0963">Cytoplasm</keyword>
<comment type="subcellular location">
    <subcellularLocation>
        <location evidence="1">Cytoplasm</location>
    </subcellularLocation>
</comment>
<dbReference type="EMBL" id="KY092479">
    <property type="protein sequence ID" value="APD18500.1"/>
    <property type="molecule type" value="Genomic_DNA"/>
</dbReference>
<keyword evidence="6 9" id="KW-0808">Transferase</keyword>
<keyword evidence="10" id="KW-1185">Reference proteome</keyword>
<organism evidence="9 10">
    <name type="scientific">Streptomyces phage Ididsumtinwong</name>
    <dbReference type="NCBI Taxonomy" id="1920308"/>
    <lineage>
        <taxon>Viruses</taxon>
        <taxon>Duplodnaviria</taxon>
        <taxon>Heunggongvirae</taxon>
        <taxon>Uroviricota</taxon>
        <taxon>Caudoviricetes</taxon>
        <taxon>Austintatiousvirus</taxon>
        <taxon>Austintatiousvirus ididsumtinwong</taxon>
    </lineage>
</organism>
<evidence type="ECO:0000256" key="8">
    <source>
        <dbReference type="SAM" id="MobiDB-lite"/>
    </source>
</evidence>
<evidence type="ECO:0000256" key="2">
    <source>
        <dbReference type="ARBA" id="ARBA00005369"/>
    </source>
</evidence>
<dbReference type="GO" id="GO:0004719">
    <property type="term" value="F:protein-L-isoaspartate (D-aspartate) O-methyltransferase activity"/>
    <property type="evidence" value="ECO:0007669"/>
    <property type="project" value="UniProtKB-EC"/>
</dbReference>
<evidence type="ECO:0000256" key="4">
    <source>
        <dbReference type="ARBA" id="ARBA00022490"/>
    </source>
</evidence>
<sequence>MTTRVEAAGPEGLAAALVESGALQSDWLPTYRAVPRALFVPDRVWPGIAEGTEQGPLVDRRTDPRAWLAAVYSNVPLTTQWDKGEHQGDEQGTTPTSSSSLPHMVFAMLADLDVEDGHRALEIGTGTGWNAALLARRLGAENVVSIEYDPAVADQARQNLAEFGPPSPLVVTGDGREGFADRAPYDRVIATASVGEVPAAWIEQTVTGGVIVAPWGPLYGGEAIVRLTVGDDGHARGRFTRSSAFMRIRQQRPELPEPAVYFRGREWPAGGQRGMSTLAPTALGGWIEQFVIGLQVRGAFWRTERYDDGAYTLWTYDLDGESWASADYVPGQSRFEVVQAGPRRLWDEVEAAYRWWNGRSRPGFGRFGLTVGPRSTVAWLDDESCPVPGAEWLR</sequence>
<name>A0A1J0MC37_9CAUD</name>
<evidence type="ECO:0000313" key="10">
    <source>
        <dbReference type="Proteomes" id="UP000222426"/>
    </source>
</evidence>
<dbReference type="SUPFAM" id="SSF53335">
    <property type="entry name" value="S-adenosyl-L-methionine-dependent methyltransferases"/>
    <property type="match status" value="1"/>
</dbReference>